<reference evidence="1 2" key="1">
    <citation type="submission" date="2019-01" db="EMBL/GenBank/DDBJ databases">
        <title>Chengkuizengella sp. nov., isolated from deep-sea sediment of East Pacific Ocean.</title>
        <authorList>
            <person name="Yang J."/>
            <person name="Lai Q."/>
            <person name="Shao Z."/>
        </authorList>
    </citation>
    <scope>NUCLEOTIDE SEQUENCE [LARGE SCALE GENOMIC DNA]</scope>
    <source>
        <strain evidence="1 2">YPA3-1-1</strain>
    </source>
</reference>
<keyword evidence="2" id="KW-1185">Reference proteome</keyword>
<comment type="caution">
    <text evidence="1">The sequence shown here is derived from an EMBL/GenBank/DDBJ whole genome shotgun (WGS) entry which is preliminary data.</text>
</comment>
<evidence type="ECO:0000313" key="2">
    <source>
        <dbReference type="Proteomes" id="UP000448943"/>
    </source>
</evidence>
<organism evidence="1 2">
    <name type="scientific">Chengkuizengella marina</name>
    <dbReference type="NCBI Taxonomy" id="2507566"/>
    <lineage>
        <taxon>Bacteria</taxon>
        <taxon>Bacillati</taxon>
        <taxon>Bacillota</taxon>
        <taxon>Bacilli</taxon>
        <taxon>Bacillales</taxon>
        <taxon>Paenibacillaceae</taxon>
        <taxon>Chengkuizengella</taxon>
    </lineage>
</organism>
<proteinExistence type="predicted"/>
<protein>
    <submittedName>
        <fullName evidence="1">Uncharacterized protein</fullName>
    </submittedName>
</protein>
<dbReference type="RefSeq" id="WP_160646913.1">
    <property type="nucleotide sequence ID" value="NZ_SIJB01000029.1"/>
</dbReference>
<sequence>MDKKPIIFEFEDKRSAFLALDTLEELGYEVFYHDDLSKPTLHIHIEKNDLTSALEIIQAHGGIMVENAGDESKYINAAYGIEEGQIPIPAHTVIEDLPEHYLSNNENNELIEQTNEFEETNYLSADDVHI</sequence>
<dbReference type="AlphaFoldDB" id="A0A6N9Q5L3"/>
<accession>A0A6N9Q5L3</accession>
<name>A0A6N9Q5L3_9BACL</name>
<dbReference type="OrthoDB" id="2661156at2"/>
<dbReference type="Proteomes" id="UP000448943">
    <property type="component" value="Unassembled WGS sequence"/>
</dbReference>
<dbReference type="EMBL" id="SIJB01000029">
    <property type="protein sequence ID" value="NBI30107.1"/>
    <property type="molecule type" value="Genomic_DNA"/>
</dbReference>
<gene>
    <name evidence="1" type="ORF">ERL59_14240</name>
</gene>
<evidence type="ECO:0000313" key="1">
    <source>
        <dbReference type="EMBL" id="NBI30107.1"/>
    </source>
</evidence>